<keyword evidence="2" id="KW-1185">Reference proteome</keyword>
<dbReference type="Proteomes" id="UP000007841">
    <property type="component" value="Chromosome"/>
</dbReference>
<evidence type="ECO:0000313" key="1">
    <source>
        <dbReference type="EMBL" id="AEW59008.1"/>
    </source>
</evidence>
<reference evidence="1 2" key="1">
    <citation type="journal article" date="2012" name="J. Bacteriol.">
        <title>Complete genome sequence of Klebsiella pneumoniae subsp. pneumoniae HS11286, a multidrug-resistant strain isolated from human sputum.</title>
        <authorList>
            <person name="Liu P."/>
            <person name="Li P."/>
            <person name="Jiang X."/>
            <person name="Bi D."/>
            <person name="Xie Y."/>
            <person name="Tai C."/>
            <person name="Deng Z."/>
            <person name="Rajakumar K."/>
            <person name="Ou H.Y."/>
        </authorList>
    </citation>
    <scope>NUCLEOTIDE SEQUENCE [LARGE SCALE GENOMIC DNA]</scope>
    <source>
        <strain evidence="1 2">HS11286</strain>
    </source>
</reference>
<gene>
    <name evidence="1" type="ordered locus">KPHS_03100</name>
</gene>
<dbReference type="RefSeq" id="YP_005224610.1">
    <property type="nucleotide sequence ID" value="NC_016845.1"/>
</dbReference>
<protein>
    <submittedName>
        <fullName evidence="1">Uncharacterized protein</fullName>
    </submittedName>
</protein>
<name>A0A0H3GHN6_KLEPH</name>
<dbReference type="RefSeq" id="WP_004226107.1">
    <property type="nucleotide sequence ID" value="NC_016845.1"/>
</dbReference>
<dbReference type="GeneID" id="11845297"/>
<accession>A0A0H3GHN6</accession>
<dbReference type="KEGG" id="kpm:KPHS_03100"/>
<dbReference type="STRING" id="1125630.KPHS_03100"/>
<dbReference type="EMBL" id="CP003200">
    <property type="protein sequence ID" value="AEW59008.1"/>
    <property type="molecule type" value="Genomic_DNA"/>
</dbReference>
<proteinExistence type="predicted"/>
<organism evidence="1 2">
    <name type="scientific">Klebsiella pneumoniae subsp. pneumoniae (strain HS11286)</name>
    <dbReference type="NCBI Taxonomy" id="1125630"/>
    <lineage>
        <taxon>Bacteria</taxon>
        <taxon>Pseudomonadati</taxon>
        <taxon>Pseudomonadota</taxon>
        <taxon>Gammaproteobacteria</taxon>
        <taxon>Enterobacterales</taxon>
        <taxon>Enterobacteriaceae</taxon>
        <taxon>Klebsiella/Raoultella group</taxon>
        <taxon>Klebsiella</taxon>
        <taxon>Klebsiella pneumoniae complex</taxon>
    </lineage>
</organism>
<sequence length="41" mass="4689">MSCKYMHDAALLEFHSLISLHKAIDGLIVVYNGYGNKYEDE</sequence>
<dbReference type="HOGENOM" id="CLU_212094_0_0_6"/>
<dbReference type="AlphaFoldDB" id="A0A0H3GHN6"/>
<evidence type="ECO:0000313" key="2">
    <source>
        <dbReference type="Proteomes" id="UP000007841"/>
    </source>
</evidence>